<accession>A0A7T8IWN4</accession>
<dbReference type="Proteomes" id="UP000595692">
    <property type="component" value="Segment"/>
</dbReference>
<reference evidence="1 2" key="1">
    <citation type="submission" date="2020-11" db="EMBL/GenBank/DDBJ databases">
        <authorList>
            <person name="Joergensen J.B."/>
            <person name="Djurhuus A.M."/>
            <person name="Carstens A.B."/>
            <person name="Kot W."/>
            <person name="Neve H."/>
            <person name="Morris C.E."/>
            <person name="Hansen L.H."/>
        </authorList>
    </citation>
    <scope>NUCLEOTIDE SEQUENCE [LARGE SCALE GENOMIC DNA]</scope>
</reference>
<evidence type="ECO:0000313" key="1">
    <source>
        <dbReference type="EMBL" id="QQO90769.1"/>
    </source>
</evidence>
<proteinExistence type="predicted"/>
<evidence type="ECO:0000313" key="2">
    <source>
        <dbReference type="Proteomes" id="UP000595692"/>
    </source>
</evidence>
<organism evidence="1 2">
    <name type="scientific">Pseudomonas phage Bertil</name>
    <dbReference type="NCBI Taxonomy" id="2801385"/>
    <lineage>
        <taxon>Viruses</taxon>
        <taxon>Duplodnaviria</taxon>
        <taxon>Heunggongvirae</taxon>
        <taxon>Uroviricota</taxon>
        <taxon>Caudoviricetes</taxon>
        <taxon>Autographivirales</taxon>
        <taxon>Autoscriptoviridae</taxon>
        <taxon>Bertilvirus</taxon>
        <taxon>Bertilvirus bertil</taxon>
    </lineage>
</organism>
<name>A0A7T8IWN4_9CAUD</name>
<protein>
    <submittedName>
        <fullName evidence="1">Uncharacterized protein</fullName>
    </submittedName>
</protein>
<sequence length="81" mass="8975">MSRAKVGDIIRPIRGCPNNHGLKFGALCTVICDDYWQDGGSIAVTGPTGSDWDQDRQVLQHGQYKLAKQANAKRDAYANRR</sequence>
<keyword evidence="2" id="KW-1185">Reference proteome</keyword>
<dbReference type="EMBL" id="MW286266">
    <property type="protein sequence ID" value="QQO90769.1"/>
    <property type="molecule type" value="Genomic_DNA"/>
</dbReference>